<evidence type="ECO:0000313" key="6">
    <source>
        <dbReference type="EMBL" id="JAT37067.1"/>
    </source>
</evidence>
<keyword evidence="2 5" id="KW-0472">Membrane</keyword>
<evidence type="ECO:0008006" key="7">
    <source>
        <dbReference type="Google" id="ProtNLM"/>
    </source>
</evidence>
<dbReference type="InterPro" id="IPR008733">
    <property type="entry name" value="PEX11"/>
</dbReference>
<evidence type="ECO:0000256" key="2">
    <source>
        <dbReference type="ARBA" id="ARBA00023136"/>
    </source>
</evidence>
<organism evidence="6">
    <name type="scientific">Graphocephala atropunctata</name>
    <dbReference type="NCBI Taxonomy" id="36148"/>
    <lineage>
        <taxon>Eukaryota</taxon>
        <taxon>Metazoa</taxon>
        <taxon>Ecdysozoa</taxon>
        <taxon>Arthropoda</taxon>
        <taxon>Hexapoda</taxon>
        <taxon>Insecta</taxon>
        <taxon>Pterygota</taxon>
        <taxon>Neoptera</taxon>
        <taxon>Paraneoptera</taxon>
        <taxon>Hemiptera</taxon>
        <taxon>Auchenorrhyncha</taxon>
        <taxon>Membracoidea</taxon>
        <taxon>Cicadellidae</taxon>
        <taxon>Cicadellinae</taxon>
        <taxon>Cicadellini</taxon>
        <taxon>Graphocephala</taxon>
    </lineage>
</organism>
<feature type="transmembrane region" description="Helical" evidence="5">
    <location>
        <begin position="225"/>
        <end position="245"/>
    </location>
</feature>
<evidence type="ECO:0000256" key="1">
    <source>
        <dbReference type="ARBA" id="ARBA00022593"/>
    </source>
</evidence>
<accession>A0A1B6MM93</accession>
<keyword evidence="5" id="KW-0812">Transmembrane</keyword>
<evidence type="ECO:0000256" key="4">
    <source>
        <dbReference type="ARBA" id="ARBA00046271"/>
    </source>
</evidence>
<dbReference type="EMBL" id="GEBQ01002910">
    <property type="protein sequence ID" value="JAT37067.1"/>
    <property type="molecule type" value="Transcribed_RNA"/>
</dbReference>
<comment type="subcellular location">
    <subcellularLocation>
        <location evidence="4">Peroxisome membrane</location>
    </subcellularLocation>
</comment>
<dbReference type="PANTHER" id="PTHR12652:SF50">
    <property type="entry name" value="PEROXIN 11"/>
    <property type="match status" value="1"/>
</dbReference>
<gene>
    <name evidence="6" type="ORF">g.18564</name>
</gene>
<dbReference type="GO" id="GO:0016559">
    <property type="term" value="P:peroxisome fission"/>
    <property type="evidence" value="ECO:0007669"/>
    <property type="project" value="InterPro"/>
</dbReference>
<name>A0A1B6MM93_9HEMI</name>
<evidence type="ECO:0000256" key="3">
    <source>
        <dbReference type="ARBA" id="ARBA00023140"/>
    </source>
</evidence>
<proteinExistence type="predicted"/>
<dbReference type="AlphaFoldDB" id="A0A1B6MM93"/>
<dbReference type="GO" id="GO:0005778">
    <property type="term" value="C:peroxisomal membrane"/>
    <property type="evidence" value="ECO:0007669"/>
    <property type="project" value="UniProtKB-SubCell"/>
</dbReference>
<dbReference type="PANTHER" id="PTHR12652">
    <property type="entry name" value="PEROXISOMAL BIOGENESIS FACTOR 11"/>
    <property type="match status" value="1"/>
</dbReference>
<dbReference type="Pfam" id="PF05648">
    <property type="entry name" value="PEX11"/>
    <property type="match status" value="1"/>
</dbReference>
<sequence length="250" mass="28393">MKRRRKEKKKVGLLTPQPKPKVPLCAMSQFVKFNNQTAGRDKLARLLQYASRVTWYYMLKCNATHKSVDTVKSLEFTLSTFRKLLRMGRFLDTLYGALTSMNYTEAMVRYTSTFSKIAHAVYLFCDNLLWMARAGFANINTDKWSVRANKCWLYSVTMSLVRDIYEINRLLEANRAKTNQRKSSVSLLKLAHQNKDVFVDTLKNSCDILIPLTALGYVRLSPGMVGILGVVSSVAGIAALINPTYKLCPP</sequence>
<evidence type="ECO:0000256" key="5">
    <source>
        <dbReference type="SAM" id="Phobius"/>
    </source>
</evidence>
<protein>
    <recommendedName>
        <fullName evidence="7">Peroxisomal membrane protein 11B</fullName>
    </recommendedName>
</protein>
<reference evidence="6" key="1">
    <citation type="submission" date="2015-11" db="EMBL/GenBank/DDBJ databases">
        <title>De novo transcriptome assembly of four potential Pierce s Disease insect vectors from Arizona vineyards.</title>
        <authorList>
            <person name="Tassone E.E."/>
        </authorList>
    </citation>
    <scope>NUCLEOTIDE SEQUENCE</scope>
</reference>
<keyword evidence="5" id="KW-1133">Transmembrane helix</keyword>
<keyword evidence="1" id="KW-0962">Peroxisome biogenesis</keyword>
<keyword evidence="3" id="KW-0576">Peroxisome</keyword>